<keyword evidence="3 12" id="KW-0812">Transmembrane</keyword>
<comment type="pathway">
    <text evidence="11">Porphyrin-containing compound metabolism.</text>
</comment>
<evidence type="ECO:0000256" key="12">
    <source>
        <dbReference type="SAM" id="Phobius"/>
    </source>
</evidence>
<evidence type="ECO:0000256" key="5">
    <source>
        <dbReference type="ARBA" id="ARBA00022989"/>
    </source>
</evidence>
<keyword evidence="10" id="KW-1015">Disulfide bond</keyword>
<evidence type="ECO:0000256" key="10">
    <source>
        <dbReference type="ARBA" id="ARBA00023157"/>
    </source>
</evidence>
<dbReference type="Proteomes" id="UP000693892">
    <property type="component" value="Unassembled WGS sequence"/>
</dbReference>
<keyword evidence="5 12" id="KW-1133">Transmembrane helix</keyword>
<keyword evidence="8" id="KW-0350">Heme biosynthesis</keyword>
<evidence type="ECO:0000256" key="7">
    <source>
        <dbReference type="ARBA" id="ARBA00023004"/>
    </source>
</evidence>
<keyword evidence="6 13" id="KW-0560">Oxidoreductase</keyword>
<feature type="transmembrane region" description="Helical" evidence="12">
    <location>
        <begin position="168"/>
        <end position="193"/>
    </location>
</feature>
<dbReference type="RefSeq" id="WP_236021850.1">
    <property type="nucleotide sequence ID" value="NZ_CAJVAP010000005.1"/>
</dbReference>
<dbReference type="PANTHER" id="PTHR35457">
    <property type="entry name" value="HEME A SYNTHASE"/>
    <property type="match status" value="1"/>
</dbReference>
<dbReference type="GO" id="GO:0006784">
    <property type="term" value="P:heme A biosynthetic process"/>
    <property type="evidence" value="ECO:0007669"/>
    <property type="project" value="InterPro"/>
</dbReference>
<dbReference type="EMBL" id="CAJVAP010000005">
    <property type="protein sequence ID" value="CAG7603291.1"/>
    <property type="molecule type" value="Genomic_DNA"/>
</dbReference>
<evidence type="ECO:0000256" key="9">
    <source>
        <dbReference type="ARBA" id="ARBA00023136"/>
    </source>
</evidence>
<organism evidence="13 14">
    <name type="scientific">Leucobacter soli</name>
    <dbReference type="NCBI Taxonomy" id="2812850"/>
    <lineage>
        <taxon>Bacteria</taxon>
        <taxon>Bacillati</taxon>
        <taxon>Actinomycetota</taxon>
        <taxon>Actinomycetes</taxon>
        <taxon>Micrococcales</taxon>
        <taxon>Microbacteriaceae</taxon>
        <taxon>Leucobacter</taxon>
    </lineage>
</organism>
<keyword evidence="2" id="KW-1003">Cell membrane</keyword>
<evidence type="ECO:0000256" key="1">
    <source>
        <dbReference type="ARBA" id="ARBA00004141"/>
    </source>
</evidence>
<dbReference type="GO" id="GO:0016020">
    <property type="term" value="C:membrane"/>
    <property type="evidence" value="ECO:0007669"/>
    <property type="project" value="UniProtKB-SubCell"/>
</dbReference>
<keyword evidence="14" id="KW-1185">Reference proteome</keyword>
<evidence type="ECO:0000256" key="3">
    <source>
        <dbReference type="ARBA" id="ARBA00022692"/>
    </source>
</evidence>
<accession>A0A916JUD5</accession>
<dbReference type="InterPro" id="IPR050450">
    <property type="entry name" value="COX15/CtaA_HemeA_synthase"/>
</dbReference>
<dbReference type="Pfam" id="PF02628">
    <property type="entry name" value="COX15-CtaA"/>
    <property type="match status" value="1"/>
</dbReference>
<evidence type="ECO:0000256" key="4">
    <source>
        <dbReference type="ARBA" id="ARBA00022723"/>
    </source>
</evidence>
<keyword evidence="7" id="KW-0408">Iron</keyword>
<feature type="transmembrane region" description="Helical" evidence="12">
    <location>
        <begin position="248"/>
        <end position="268"/>
    </location>
</feature>
<dbReference type="PANTHER" id="PTHR35457:SF1">
    <property type="entry name" value="HEME A SYNTHASE"/>
    <property type="match status" value="1"/>
</dbReference>
<comment type="caution">
    <text evidence="13">The sequence shown here is derived from an EMBL/GenBank/DDBJ whole genome shotgun (WGS) entry which is preliminary data.</text>
</comment>
<dbReference type="InterPro" id="IPR003780">
    <property type="entry name" value="COX15/CtaA_fam"/>
</dbReference>
<feature type="transmembrane region" description="Helical" evidence="12">
    <location>
        <begin position="106"/>
        <end position="132"/>
    </location>
</feature>
<dbReference type="AlphaFoldDB" id="A0A916JUD5"/>
<evidence type="ECO:0000256" key="8">
    <source>
        <dbReference type="ARBA" id="ARBA00023133"/>
    </source>
</evidence>
<dbReference type="EC" id="1.3.-.-" evidence="13"/>
<evidence type="ECO:0000256" key="2">
    <source>
        <dbReference type="ARBA" id="ARBA00022475"/>
    </source>
</evidence>
<evidence type="ECO:0000256" key="6">
    <source>
        <dbReference type="ARBA" id="ARBA00023002"/>
    </source>
</evidence>
<evidence type="ECO:0000313" key="14">
    <source>
        <dbReference type="Proteomes" id="UP000693892"/>
    </source>
</evidence>
<gene>
    <name evidence="13" type="primary">ctaA</name>
    <name evidence="13" type="ORF">LEUCIP111803_00637</name>
</gene>
<name>A0A916JUD5_9MICO</name>
<feature type="transmembrane region" description="Helical" evidence="12">
    <location>
        <begin position="81"/>
        <end position="99"/>
    </location>
</feature>
<proteinExistence type="predicted"/>
<dbReference type="GO" id="GO:0046872">
    <property type="term" value="F:metal ion binding"/>
    <property type="evidence" value="ECO:0007669"/>
    <property type="project" value="UniProtKB-KW"/>
</dbReference>
<evidence type="ECO:0000256" key="11">
    <source>
        <dbReference type="ARBA" id="ARBA00023444"/>
    </source>
</evidence>
<feature type="transmembrane region" description="Helical" evidence="12">
    <location>
        <begin position="21"/>
        <end position="40"/>
    </location>
</feature>
<keyword evidence="9 12" id="KW-0472">Membrane</keyword>
<reference evidence="13" key="1">
    <citation type="submission" date="2021-06" db="EMBL/GenBank/DDBJ databases">
        <authorList>
            <person name="Criscuolo A."/>
        </authorList>
    </citation>
    <scope>NUCLEOTIDE SEQUENCE</scope>
    <source>
        <strain evidence="13">CIP111803</strain>
    </source>
</reference>
<feature type="transmembrane region" description="Helical" evidence="12">
    <location>
        <begin position="138"/>
        <end position="156"/>
    </location>
</feature>
<dbReference type="GO" id="GO:0016491">
    <property type="term" value="F:oxidoreductase activity"/>
    <property type="evidence" value="ECO:0007669"/>
    <property type="project" value="UniProtKB-KW"/>
</dbReference>
<comment type="subcellular location">
    <subcellularLocation>
        <location evidence="1">Membrane</location>
        <topology evidence="1">Multi-pass membrane protein</topology>
    </subcellularLocation>
</comment>
<protein>
    <submittedName>
        <fullName evidence="13">Heme A synthase</fullName>
        <ecNumber evidence="13">1.3.-.-</ecNumber>
    </submittedName>
</protein>
<sequence length="311" mass="33141">MTGTRASDFDLVGGRTTSRTLRVSAWISFVLNVVIIATGGTVRLTGSGLGCDTWPTCTSESLVYNEAMGIHSLIEFGNRTISGPLLIAAILVLVLSWRIRARRRDLLVISATVLALVAAQALIGAFVVWLHLNANLVGVHYLISLVIVCVAAAYLVRMYEPSLPRARAVPLGYAILAHVTTLFMAITIFVGVLTTGAGPHSGDENVVRDGFDATLLSHIHAWPGYISFALVVALIVWAAIGRLRPLRWSIALLAVLVVQIAVGVYQARNGLPPVAVGVHMVLASLTAAAMTVVILRLKQPVARDDAESRAA</sequence>
<feature type="transmembrane region" description="Helical" evidence="12">
    <location>
        <begin position="222"/>
        <end position="241"/>
    </location>
</feature>
<evidence type="ECO:0000313" key="13">
    <source>
        <dbReference type="EMBL" id="CAG7603291.1"/>
    </source>
</evidence>
<keyword evidence="4" id="KW-0479">Metal-binding</keyword>
<feature type="transmembrane region" description="Helical" evidence="12">
    <location>
        <begin position="274"/>
        <end position="295"/>
    </location>
</feature>